<feature type="transmembrane region" description="Helical" evidence="6">
    <location>
        <begin position="70"/>
        <end position="89"/>
    </location>
</feature>
<dbReference type="GO" id="GO:0016020">
    <property type="term" value="C:membrane"/>
    <property type="evidence" value="ECO:0007669"/>
    <property type="project" value="UniProtKB-SubCell"/>
</dbReference>
<feature type="domain" description="EamA" evidence="7">
    <location>
        <begin position="155"/>
        <end position="291"/>
    </location>
</feature>
<accession>A0A5C7SKC1</accession>
<sequence length="293" mass="31242">MHKTELDRLAIGLMVVLCSIWGLQQVAIKLASAGISPVWQAGLRSIGATAIVVVWALLRGVKLFERDRSLAPGLLAGALFAGEFAMIFLGLQHTSASRGVIFLYTAPFFVALGAVWLLPQEHMRRRQWMGMALAFVGVLALFGENLFAATEGAWVGDLMLLGAALLWAATTLTVKASALARASAEKTLLYQLGVSALVLPPLSLAMGEPGVFAPTPMVWANLFFQAAIVAGVSYLAWFWLVREYPATRLSSFSFLTPVMGVLAGGLILGEPLTPAVYAALLLVGSGIWVANRS</sequence>
<evidence type="ECO:0000256" key="4">
    <source>
        <dbReference type="ARBA" id="ARBA00022989"/>
    </source>
</evidence>
<evidence type="ECO:0000256" key="6">
    <source>
        <dbReference type="SAM" id="Phobius"/>
    </source>
</evidence>
<evidence type="ECO:0000256" key="2">
    <source>
        <dbReference type="ARBA" id="ARBA00007362"/>
    </source>
</evidence>
<protein>
    <submittedName>
        <fullName evidence="8">DMT family transporter</fullName>
    </submittedName>
</protein>
<feature type="transmembrane region" description="Helical" evidence="6">
    <location>
        <begin position="154"/>
        <end position="176"/>
    </location>
</feature>
<evidence type="ECO:0000256" key="5">
    <source>
        <dbReference type="ARBA" id="ARBA00023136"/>
    </source>
</evidence>
<feature type="transmembrane region" description="Helical" evidence="6">
    <location>
        <begin position="188"/>
        <end position="206"/>
    </location>
</feature>
<feature type="transmembrane region" description="Helical" evidence="6">
    <location>
        <begin position="218"/>
        <end position="240"/>
    </location>
</feature>
<keyword evidence="3 6" id="KW-0812">Transmembrane</keyword>
<evidence type="ECO:0000259" key="7">
    <source>
        <dbReference type="Pfam" id="PF00892"/>
    </source>
</evidence>
<dbReference type="PANTHER" id="PTHR32322:SF2">
    <property type="entry name" value="EAMA DOMAIN-CONTAINING PROTEIN"/>
    <property type="match status" value="1"/>
</dbReference>
<keyword evidence="5 6" id="KW-0472">Membrane</keyword>
<gene>
    <name evidence="8" type="ORF">E6Q80_12730</name>
</gene>
<dbReference type="RefSeq" id="WP_004328264.1">
    <property type="nucleotide sequence ID" value="NZ_SSFD01000197.1"/>
</dbReference>
<dbReference type="InterPro" id="IPR000620">
    <property type="entry name" value="EamA_dom"/>
</dbReference>
<feature type="transmembrane region" description="Helical" evidence="6">
    <location>
        <begin position="101"/>
        <end position="118"/>
    </location>
</feature>
<dbReference type="EMBL" id="SSFD01000197">
    <property type="protein sequence ID" value="TXH83852.1"/>
    <property type="molecule type" value="Genomic_DNA"/>
</dbReference>
<dbReference type="Proteomes" id="UP000321192">
    <property type="component" value="Unassembled WGS sequence"/>
</dbReference>
<feature type="domain" description="EamA" evidence="7">
    <location>
        <begin position="10"/>
        <end position="141"/>
    </location>
</feature>
<evidence type="ECO:0000256" key="3">
    <source>
        <dbReference type="ARBA" id="ARBA00022692"/>
    </source>
</evidence>
<dbReference type="InterPro" id="IPR050638">
    <property type="entry name" value="AA-Vitamin_Transporters"/>
</dbReference>
<comment type="caution">
    <text evidence="8">The sequence shown here is derived from an EMBL/GenBank/DDBJ whole genome shotgun (WGS) entry which is preliminary data.</text>
</comment>
<feature type="transmembrane region" description="Helical" evidence="6">
    <location>
        <begin position="252"/>
        <end position="269"/>
    </location>
</feature>
<reference evidence="8 9" key="1">
    <citation type="submission" date="2018-09" db="EMBL/GenBank/DDBJ databases">
        <title>Metagenome Assembled Genomes from an Advanced Water Purification Facility.</title>
        <authorList>
            <person name="Stamps B.W."/>
            <person name="Spear J.R."/>
        </authorList>
    </citation>
    <scope>NUCLEOTIDE SEQUENCE [LARGE SCALE GENOMIC DNA]</scope>
    <source>
        <strain evidence="8">Bin_27_1</strain>
    </source>
</reference>
<keyword evidence="4 6" id="KW-1133">Transmembrane helix</keyword>
<feature type="transmembrane region" description="Helical" evidence="6">
    <location>
        <begin position="9"/>
        <end position="27"/>
    </location>
</feature>
<feature type="transmembrane region" description="Helical" evidence="6">
    <location>
        <begin position="275"/>
        <end position="291"/>
    </location>
</feature>
<dbReference type="PANTHER" id="PTHR32322">
    <property type="entry name" value="INNER MEMBRANE TRANSPORTER"/>
    <property type="match status" value="1"/>
</dbReference>
<feature type="transmembrane region" description="Helical" evidence="6">
    <location>
        <begin position="130"/>
        <end position="148"/>
    </location>
</feature>
<dbReference type="AlphaFoldDB" id="A0A5C7SKC1"/>
<comment type="subcellular location">
    <subcellularLocation>
        <location evidence="1">Membrane</location>
        <topology evidence="1">Multi-pass membrane protein</topology>
    </subcellularLocation>
</comment>
<proteinExistence type="inferred from homology"/>
<dbReference type="InterPro" id="IPR037185">
    <property type="entry name" value="EmrE-like"/>
</dbReference>
<feature type="transmembrane region" description="Helical" evidence="6">
    <location>
        <begin position="39"/>
        <end position="58"/>
    </location>
</feature>
<evidence type="ECO:0000313" key="9">
    <source>
        <dbReference type="Proteomes" id="UP000321192"/>
    </source>
</evidence>
<comment type="similarity">
    <text evidence="2">Belongs to the EamA transporter family.</text>
</comment>
<name>A0A5C7SKC1_THASP</name>
<evidence type="ECO:0000256" key="1">
    <source>
        <dbReference type="ARBA" id="ARBA00004141"/>
    </source>
</evidence>
<dbReference type="SUPFAM" id="SSF103481">
    <property type="entry name" value="Multidrug resistance efflux transporter EmrE"/>
    <property type="match status" value="2"/>
</dbReference>
<dbReference type="Pfam" id="PF00892">
    <property type="entry name" value="EamA"/>
    <property type="match status" value="2"/>
</dbReference>
<organism evidence="8 9">
    <name type="scientific">Thauera aminoaromatica</name>
    <dbReference type="NCBI Taxonomy" id="164330"/>
    <lineage>
        <taxon>Bacteria</taxon>
        <taxon>Pseudomonadati</taxon>
        <taxon>Pseudomonadota</taxon>
        <taxon>Betaproteobacteria</taxon>
        <taxon>Rhodocyclales</taxon>
        <taxon>Zoogloeaceae</taxon>
        <taxon>Thauera</taxon>
    </lineage>
</organism>
<evidence type="ECO:0000313" key="8">
    <source>
        <dbReference type="EMBL" id="TXH83852.1"/>
    </source>
</evidence>